<dbReference type="EMBL" id="JALKFT010000016">
    <property type="protein sequence ID" value="MCK9877286.1"/>
    <property type="molecule type" value="Genomic_DNA"/>
</dbReference>
<reference evidence="2 3" key="1">
    <citation type="submission" date="2022-04" db="EMBL/GenBank/DDBJ databases">
        <title>Genome diversity in the genus Frankia.</title>
        <authorList>
            <person name="Carlos-Shanley C."/>
            <person name="Hahn D."/>
        </authorList>
    </citation>
    <scope>NUCLEOTIDE SEQUENCE [LARGE SCALE GENOMIC DNA]</scope>
    <source>
        <strain evidence="2 3">Ag45/Mut15</strain>
    </source>
</reference>
<dbReference type="InterPro" id="IPR010982">
    <property type="entry name" value="Lambda_DNA-bd_dom_sf"/>
</dbReference>
<accession>A0ABT0K0G8</accession>
<proteinExistence type="predicted"/>
<dbReference type="SMART" id="SM00530">
    <property type="entry name" value="HTH_XRE"/>
    <property type="match status" value="1"/>
</dbReference>
<keyword evidence="3" id="KW-1185">Reference proteome</keyword>
<dbReference type="SUPFAM" id="SSF47413">
    <property type="entry name" value="lambda repressor-like DNA-binding domains"/>
    <property type="match status" value="1"/>
</dbReference>
<evidence type="ECO:0000313" key="2">
    <source>
        <dbReference type="EMBL" id="MCK9877286.1"/>
    </source>
</evidence>
<dbReference type="Pfam" id="PF13560">
    <property type="entry name" value="HTH_31"/>
    <property type="match status" value="1"/>
</dbReference>
<organism evidence="2 3">
    <name type="scientific">Frankia umida</name>
    <dbReference type="NCBI Taxonomy" id="573489"/>
    <lineage>
        <taxon>Bacteria</taxon>
        <taxon>Bacillati</taxon>
        <taxon>Actinomycetota</taxon>
        <taxon>Actinomycetes</taxon>
        <taxon>Frankiales</taxon>
        <taxon>Frankiaceae</taxon>
        <taxon>Frankia</taxon>
    </lineage>
</organism>
<protein>
    <submittedName>
        <fullName evidence="2">Helix-turn-helix domain-containing protein</fullName>
    </submittedName>
</protein>
<dbReference type="PROSITE" id="PS50943">
    <property type="entry name" value="HTH_CROC1"/>
    <property type="match status" value="1"/>
</dbReference>
<name>A0ABT0K0G8_9ACTN</name>
<evidence type="ECO:0000259" key="1">
    <source>
        <dbReference type="PROSITE" id="PS50943"/>
    </source>
</evidence>
<comment type="caution">
    <text evidence="2">The sequence shown here is derived from an EMBL/GenBank/DDBJ whole genome shotgun (WGS) entry which is preliminary data.</text>
</comment>
<dbReference type="InterPro" id="IPR001387">
    <property type="entry name" value="Cro/C1-type_HTH"/>
</dbReference>
<sequence>MVRTALTTAERARGERLGALLRRARGERSIVAVAAGAGVSAETLRKIETGRIPTPAFFTVVALATTLGVSLDVLVDACAVAAAEAESASQRDARVPGARVGAA</sequence>
<evidence type="ECO:0000313" key="3">
    <source>
        <dbReference type="Proteomes" id="UP001201873"/>
    </source>
</evidence>
<dbReference type="Gene3D" id="1.10.260.40">
    <property type="entry name" value="lambda repressor-like DNA-binding domains"/>
    <property type="match status" value="1"/>
</dbReference>
<gene>
    <name evidence="2" type="ORF">MXD59_16140</name>
</gene>
<feature type="domain" description="HTH cro/C1-type" evidence="1">
    <location>
        <begin position="21"/>
        <end position="74"/>
    </location>
</feature>
<dbReference type="Proteomes" id="UP001201873">
    <property type="component" value="Unassembled WGS sequence"/>
</dbReference>
<dbReference type="RefSeq" id="WP_248825551.1">
    <property type="nucleotide sequence ID" value="NZ_JALKFT010000016.1"/>
</dbReference>